<protein>
    <submittedName>
        <fullName evidence="1">Endonuclease VII</fullName>
    </submittedName>
</protein>
<dbReference type="Gene3D" id="3.40.1800.10">
    <property type="entry name" value="His-Me finger endonucleases"/>
    <property type="match status" value="1"/>
</dbReference>
<dbReference type="SUPFAM" id="SSF54060">
    <property type="entry name" value="His-Me finger endonucleases"/>
    <property type="match status" value="1"/>
</dbReference>
<keyword evidence="1" id="KW-0255">Endonuclease</keyword>
<reference evidence="1 2" key="1">
    <citation type="submission" date="2020-07" db="EMBL/GenBank/DDBJ databases">
        <title>Complete genome sequence of Rhizobium phaseoli phage Palo.</title>
        <authorList>
            <person name="Nabhani A."/>
            <person name="Rushing L."/>
            <person name="Newkirk H."/>
            <person name="Gonzalez C."/>
            <person name="Young R."/>
            <person name="Liu M."/>
        </authorList>
    </citation>
    <scope>NUCLEOTIDE SEQUENCE [LARGE SCALE GENOMIC DNA]</scope>
</reference>
<evidence type="ECO:0000313" key="2">
    <source>
        <dbReference type="Proteomes" id="UP000516590"/>
    </source>
</evidence>
<keyword evidence="2" id="KW-1185">Reference proteome</keyword>
<keyword evidence="1" id="KW-0378">Hydrolase</keyword>
<dbReference type="Proteomes" id="UP000516590">
    <property type="component" value="Segment"/>
</dbReference>
<sequence length="131" mass="14927">MIQIVRLTAKQVPIVKQALITRQGGVCPLCNRGITVETGCMDHDHDTGRVRGILCRGCNGAEGKIKNAFMRYGGSLRTDLVAFLRALADYLEHYRNNPHRFIYHLHRTDDEKRVLRNTRARKKRAATKKGK</sequence>
<dbReference type="Pfam" id="PF02945">
    <property type="entry name" value="Endonuclease_7"/>
    <property type="match status" value="1"/>
</dbReference>
<dbReference type="InterPro" id="IPR004211">
    <property type="entry name" value="Endonuclease_7"/>
</dbReference>
<accession>A0A7L8G4V2</accession>
<proteinExistence type="predicted"/>
<name>A0A7L8G4V2_9CAUD</name>
<dbReference type="InterPro" id="IPR044925">
    <property type="entry name" value="His-Me_finger_sf"/>
</dbReference>
<dbReference type="InterPro" id="IPR038563">
    <property type="entry name" value="Endonuclease_7_sf"/>
</dbReference>
<dbReference type="EMBL" id="MT708544">
    <property type="protein sequence ID" value="QOE32092.1"/>
    <property type="molecule type" value="Genomic_DNA"/>
</dbReference>
<keyword evidence="1" id="KW-0540">Nuclease</keyword>
<dbReference type="GO" id="GO:0004519">
    <property type="term" value="F:endonuclease activity"/>
    <property type="evidence" value="ECO:0007669"/>
    <property type="project" value="UniProtKB-KW"/>
</dbReference>
<evidence type="ECO:0000313" key="1">
    <source>
        <dbReference type="EMBL" id="QOE32092.1"/>
    </source>
</evidence>
<organism evidence="1 2">
    <name type="scientific">Rhizobium phage Palo</name>
    <dbReference type="NCBI Taxonomy" id="2767573"/>
    <lineage>
        <taxon>Viruses</taxon>
        <taxon>Duplodnaviria</taxon>
        <taxon>Heunggongvirae</taxon>
        <taxon>Uroviricota</taxon>
        <taxon>Caudoviricetes</taxon>
        <taxon>Autographivirales</taxon>
        <taxon>Dunnvirinae</taxon>
        <taxon>Palovirus</taxon>
        <taxon>Palovirus palo</taxon>
    </lineage>
</organism>
<gene>
    <name evidence="1" type="ORF">CPT_Palo_033</name>
</gene>